<protein>
    <submittedName>
        <fullName evidence="2">Uncharacterized protein</fullName>
    </submittedName>
</protein>
<accession>A0A2U8WEC5</accession>
<dbReference type="EMBL" id="CP029550">
    <property type="protein sequence ID" value="AWN43622.1"/>
    <property type="molecule type" value="Genomic_DNA"/>
</dbReference>
<evidence type="ECO:0000256" key="1">
    <source>
        <dbReference type="SAM" id="MobiDB-lite"/>
    </source>
</evidence>
<reference evidence="3" key="1">
    <citation type="submission" date="2018-05" db="EMBL/GenBank/DDBJ databases">
        <title>Complete Genome Sequence of Methylobacterium sp. 17SD2-17.</title>
        <authorList>
            <person name="Srinivasan S."/>
        </authorList>
    </citation>
    <scope>NUCLEOTIDE SEQUENCE [LARGE SCALE GENOMIC DNA]</scope>
    <source>
        <strain evidence="3">17SD2-17</strain>
    </source>
</reference>
<gene>
    <name evidence="2" type="ORF">DK389_27845</name>
</gene>
<evidence type="ECO:0000313" key="2">
    <source>
        <dbReference type="EMBL" id="AWN43622.1"/>
    </source>
</evidence>
<proteinExistence type="predicted"/>
<sequence length="76" mass="8552">MPHDSPLPVLTRKILGALTQDFASPGTIALRAGIPTIRRAQIVALVCRDLEQRGLAERSGPKHQPRWRRRDEPHEP</sequence>
<name>A0A2U8WEC5_9HYPH</name>
<dbReference type="RefSeq" id="WP_109894596.1">
    <property type="nucleotide sequence ID" value="NZ_CP029550.1"/>
</dbReference>
<evidence type="ECO:0000313" key="3">
    <source>
        <dbReference type="Proteomes" id="UP000245926"/>
    </source>
</evidence>
<dbReference type="KEGG" id="mets:DK389_27845"/>
<organism evidence="2 3">
    <name type="scientific">Methylobacterium durans</name>
    <dbReference type="NCBI Taxonomy" id="2202825"/>
    <lineage>
        <taxon>Bacteria</taxon>
        <taxon>Pseudomonadati</taxon>
        <taxon>Pseudomonadota</taxon>
        <taxon>Alphaproteobacteria</taxon>
        <taxon>Hyphomicrobiales</taxon>
        <taxon>Methylobacteriaceae</taxon>
        <taxon>Methylobacterium</taxon>
    </lineage>
</organism>
<feature type="region of interest" description="Disordered" evidence="1">
    <location>
        <begin position="53"/>
        <end position="76"/>
    </location>
</feature>
<dbReference type="Proteomes" id="UP000245926">
    <property type="component" value="Chromosome"/>
</dbReference>
<keyword evidence="3" id="KW-1185">Reference proteome</keyword>
<dbReference type="AlphaFoldDB" id="A0A2U8WEC5"/>